<feature type="transmembrane region" description="Helical" evidence="10">
    <location>
        <begin position="359"/>
        <end position="377"/>
    </location>
</feature>
<evidence type="ECO:0000313" key="12">
    <source>
        <dbReference type="Proteomes" id="UP000658131"/>
    </source>
</evidence>
<feature type="transmembrane region" description="Helical" evidence="10">
    <location>
        <begin position="50"/>
        <end position="74"/>
    </location>
</feature>
<organism evidence="11 12">
    <name type="scientific">Yanshouia hominis</name>
    <dbReference type="NCBI Taxonomy" id="2763673"/>
    <lineage>
        <taxon>Bacteria</taxon>
        <taxon>Bacillati</taxon>
        <taxon>Bacillota</taxon>
        <taxon>Clostridia</taxon>
        <taxon>Eubacteriales</taxon>
        <taxon>Oscillospiraceae</taxon>
        <taxon>Yanshouia</taxon>
    </lineage>
</organism>
<keyword evidence="7 10" id="KW-1133">Transmembrane helix</keyword>
<feature type="transmembrane region" description="Helical" evidence="10">
    <location>
        <begin position="197"/>
        <end position="216"/>
    </location>
</feature>
<dbReference type="PIRSF" id="PIRSF006603">
    <property type="entry name" value="DinF"/>
    <property type="match status" value="1"/>
</dbReference>
<reference evidence="11 12" key="1">
    <citation type="submission" date="2020-08" db="EMBL/GenBank/DDBJ databases">
        <title>Genome public.</title>
        <authorList>
            <person name="Liu C."/>
            <person name="Sun Q."/>
        </authorList>
    </citation>
    <scope>NUCLEOTIDE SEQUENCE [LARGE SCALE GENOMIC DNA]</scope>
    <source>
        <strain evidence="11 12">BX1</strain>
    </source>
</reference>
<feature type="transmembrane region" description="Helical" evidence="10">
    <location>
        <begin position="317"/>
        <end position="339"/>
    </location>
</feature>
<dbReference type="Proteomes" id="UP000658131">
    <property type="component" value="Unassembled WGS sequence"/>
</dbReference>
<feature type="transmembrane region" description="Helical" evidence="10">
    <location>
        <begin position="17"/>
        <end position="38"/>
    </location>
</feature>
<name>A0ABR7NIL9_9FIRM</name>
<dbReference type="PANTHER" id="PTHR43823">
    <property type="entry name" value="SPORULATION PROTEIN YKVU"/>
    <property type="match status" value="1"/>
</dbReference>
<evidence type="ECO:0000256" key="10">
    <source>
        <dbReference type="SAM" id="Phobius"/>
    </source>
</evidence>
<evidence type="ECO:0000256" key="3">
    <source>
        <dbReference type="ARBA" id="ARBA00022106"/>
    </source>
</evidence>
<feature type="transmembrane region" description="Helical" evidence="10">
    <location>
        <begin position="170"/>
        <end position="191"/>
    </location>
</feature>
<feature type="transmembrane region" description="Helical" evidence="10">
    <location>
        <begin position="416"/>
        <end position="441"/>
    </location>
</feature>
<evidence type="ECO:0000256" key="5">
    <source>
        <dbReference type="ARBA" id="ARBA00022475"/>
    </source>
</evidence>
<feature type="transmembrane region" description="Helical" evidence="10">
    <location>
        <begin position="389"/>
        <end position="410"/>
    </location>
</feature>
<keyword evidence="8 10" id="KW-0472">Membrane</keyword>
<dbReference type="InterPro" id="IPR002528">
    <property type="entry name" value="MATE_fam"/>
</dbReference>
<feature type="transmembrane region" description="Helical" evidence="10">
    <location>
        <begin position="137"/>
        <end position="158"/>
    </location>
</feature>
<evidence type="ECO:0000256" key="8">
    <source>
        <dbReference type="ARBA" id="ARBA00023136"/>
    </source>
</evidence>
<evidence type="ECO:0000256" key="6">
    <source>
        <dbReference type="ARBA" id="ARBA00022692"/>
    </source>
</evidence>
<dbReference type="CDD" id="cd13143">
    <property type="entry name" value="MATE_MepA_like"/>
    <property type="match status" value="1"/>
</dbReference>
<dbReference type="Pfam" id="PF01554">
    <property type="entry name" value="MatE"/>
    <property type="match status" value="2"/>
</dbReference>
<protein>
    <recommendedName>
        <fullName evidence="3">Multidrug export protein MepA</fullName>
    </recommendedName>
</protein>
<sequence>MAGKNEADLSSKPVGKLLISLAVPTITAQIVNMLYNIVDRIYIGQGVGKTALTGVGVSFPILILISAFSSLIGMGGAPRASIRMGQKDRGGAEQILGNCFVTLLSISLVLTVFFRAFSGQLLMMFGASPDTLPYGLAYINIYVLGTVFVQLSLGLNAFITAQGFSRYSMVTVLIGAVANIILDPIFIFGFGMGVKGAALASVISQALSAFWVLRFLNGKATSLRLRREHMRFSPKVMLPVLALGIAPFIMQSTESLINIVFNRSLQQYGGDIAVGSMTILTSVMQLVMMPVSGLTQGAQPIISYNYGARNNDRVKKAFRLLLFSSLAYTLSFWAIVQVFPGMVVRIFNSDPALLQTASWAMRIYLGASFMLGAQIACQQTFVALGQAKYSLFLALLRKIILLLPLIWLLPQLISDQVFAVFLAEPIADMIATLTTLTLFLLQFPKLLAKNQQSGGR</sequence>
<keyword evidence="6 10" id="KW-0812">Transmembrane</keyword>
<proteinExistence type="inferred from homology"/>
<evidence type="ECO:0000313" key="11">
    <source>
        <dbReference type="EMBL" id="MBC8576257.1"/>
    </source>
</evidence>
<feature type="transmembrane region" description="Helical" evidence="10">
    <location>
        <begin position="273"/>
        <end position="296"/>
    </location>
</feature>
<gene>
    <name evidence="11" type="ORF">H8717_07545</name>
</gene>
<evidence type="ECO:0000256" key="7">
    <source>
        <dbReference type="ARBA" id="ARBA00022989"/>
    </source>
</evidence>
<evidence type="ECO:0000256" key="9">
    <source>
        <dbReference type="ARBA" id="ARBA00023251"/>
    </source>
</evidence>
<comment type="similarity">
    <text evidence="2">Belongs to the multi antimicrobial extrusion (MATE) (TC 2.A.66.1) family. MepA subfamily.</text>
</comment>
<evidence type="ECO:0000256" key="2">
    <source>
        <dbReference type="ARBA" id="ARBA00008417"/>
    </source>
</evidence>
<evidence type="ECO:0000256" key="1">
    <source>
        <dbReference type="ARBA" id="ARBA00004651"/>
    </source>
</evidence>
<keyword evidence="4" id="KW-0813">Transport</keyword>
<dbReference type="InterPro" id="IPR045070">
    <property type="entry name" value="MATE_MepA-like"/>
</dbReference>
<comment type="caution">
    <text evidence="11">The sequence shown here is derived from an EMBL/GenBank/DDBJ whole genome shotgun (WGS) entry which is preliminary data.</text>
</comment>
<dbReference type="PANTHER" id="PTHR43823:SF3">
    <property type="entry name" value="MULTIDRUG EXPORT PROTEIN MEPA"/>
    <property type="match status" value="1"/>
</dbReference>
<keyword evidence="9" id="KW-0046">Antibiotic resistance</keyword>
<accession>A0ABR7NIL9</accession>
<feature type="transmembrane region" description="Helical" evidence="10">
    <location>
        <begin position="95"/>
        <end position="117"/>
    </location>
</feature>
<dbReference type="NCBIfam" id="TIGR00797">
    <property type="entry name" value="matE"/>
    <property type="match status" value="1"/>
</dbReference>
<keyword evidence="5" id="KW-1003">Cell membrane</keyword>
<comment type="subcellular location">
    <subcellularLocation>
        <location evidence="1">Cell membrane</location>
        <topology evidence="1">Multi-pass membrane protein</topology>
    </subcellularLocation>
</comment>
<keyword evidence="12" id="KW-1185">Reference proteome</keyword>
<dbReference type="RefSeq" id="WP_262399793.1">
    <property type="nucleotide sequence ID" value="NZ_JACRTB010000009.1"/>
</dbReference>
<dbReference type="InterPro" id="IPR048279">
    <property type="entry name" value="MdtK-like"/>
</dbReference>
<feature type="transmembrane region" description="Helical" evidence="10">
    <location>
        <begin position="236"/>
        <end position="261"/>
    </location>
</feature>
<dbReference type="EMBL" id="JACRTB010000009">
    <property type="protein sequence ID" value="MBC8576257.1"/>
    <property type="molecule type" value="Genomic_DNA"/>
</dbReference>
<evidence type="ECO:0000256" key="4">
    <source>
        <dbReference type="ARBA" id="ARBA00022448"/>
    </source>
</evidence>
<dbReference type="InterPro" id="IPR051327">
    <property type="entry name" value="MATE_MepA_subfamily"/>
</dbReference>